<keyword evidence="15" id="KW-1185">Reference proteome</keyword>
<evidence type="ECO:0000259" key="13">
    <source>
        <dbReference type="PROSITE" id="PS00794"/>
    </source>
</evidence>
<dbReference type="CDD" id="cd00483">
    <property type="entry name" value="HPPK"/>
    <property type="match status" value="1"/>
</dbReference>
<evidence type="ECO:0000256" key="1">
    <source>
        <dbReference type="ARBA" id="ARBA00005051"/>
    </source>
</evidence>
<keyword evidence="8" id="KW-0067">ATP-binding</keyword>
<evidence type="ECO:0000256" key="2">
    <source>
        <dbReference type="ARBA" id="ARBA00005810"/>
    </source>
</evidence>
<keyword evidence="6" id="KW-0547">Nucleotide-binding</keyword>
<accession>A0A4R6ITX3</accession>
<evidence type="ECO:0000256" key="3">
    <source>
        <dbReference type="ARBA" id="ARBA00013253"/>
    </source>
</evidence>
<keyword evidence="9" id="KW-0289">Folate biosynthesis</keyword>
<name>A0A4R6ITX3_9BACT</name>
<dbReference type="GO" id="GO:0003848">
    <property type="term" value="F:2-amino-4-hydroxy-6-hydroxymethyldihydropteridine diphosphokinase activity"/>
    <property type="evidence" value="ECO:0007669"/>
    <property type="project" value="UniProtKB-EC"/>
</dbReference>
<dbReference type="PANTHER" id="PTHR43071">
    <property type="entry name" value="2-AMINO-4-HYDROXY-6-HYDROXYMETHYLDIHYDROPTERIDINE PYROPHOSPHOKINASE"/>
    <property type="match status" value="1"/>
</dbReference>
<evidence type="ECO:0000313" key="14">
    <source>
        <dbReference type="EMBL" id="TDO25406.1"/>
    </source>
</evidence>
<dbReference type="InterPro" id="IPR035907">
    <property type="entry name" value="Hppk_sf"/>
</dbReference>
<dbReference type="AlphaFoldDB" id="A0A4R6ITX3"/>
<organism evidence="14 15">
    <name type="scientific">Sediminibacterium goheungense</name>
    <dbReference type="NCBI Taxonomy" id="1086393"/>
    <lineage>
        <taxon>Bacteria</taxon>
        <taxon>Pseudomonadati</taxon>
        <taxon>Bacteroidota</taxon>
        <taxon>Chitinophagia</taxon>
        <taxon>Chitinophagales</taxon>
        <taxon>Chitinophagaceae</taxon>
        <taxon>Sediminibacterium</taxon>
    </lineage>
</organism>
<dbReference type="InterPro" id="IPR000550">
    <property type="entry name" value="Hppk"/>
</dbReference>
<evidence type="ECO:0000256" key="4">
    <source>
        <dbReference type="ARBA" id="ARBA00016218"/>
    </source>
</evidence>
<comment type="function">
    <text evidence="10">Catalyzes the transfer of pyrophosphate from adenosine triphosphate (ATP) to 6-hydroxymethyl-7,8-dihydropterin, an enzymatic step in folate biosynthesis pathway.</text>
</comment>
<dbReference type="GO" id="GO:0046654">
    <property type="term" value="P:tetrahydrofolate biosynthetic process"/>
    <property type="evidence" value="ECO:0007669"/>
    <property type="project" value="UniProtKB-UniPathway"/>
</dbReference>
<dbReference type="EMBL" id="SNWP01000013">
    <property type="protein sequence ID" value="TDO25406.1"/>
    <property type="molecule type" value="Genomic_DNA"/>
</dbReference>
<gene>
    <name evidence="14" type="ORF">BC659_2947</name>
</gene>
<dbReference type="GO" id="GO:0016301">
    <property type="term" value="F:kinase activity"/>
    <property type="evidence" value="ECO:0007669"/>
    <property type="project" value="UniProtKB-KW"/>
</dbReference>
<evidence type="ECO:0000256" key="8">
    <source>
        <dbReference type="ARBA" id="ARBA00022840"/>
    </source>
</evidence>
<dbReference type="SUPFAM" id="SSF55083">
    <property type="entry name" value="6-hydroxymethyl-7,8-dihydropterin pyrophosphokinase, HPPK"/>
    <property type="match status" value="1"/>
</dbReference>
<evidence type="ECO:0000313" key="15">
    <source>
        <dbReference type="Proteomes" id="UP000295741"/>
    </source>
</evidence>
<feature type="domain" description="7,8-dihydro-6-hydroxymethylpterin-pyrophosphokinase" evidence="13">
    <location>
        <begin position="87"/>
        <end position="98"/>
    </location>
</feature>
<reference evidence="14 15" key="1">
    <citation type="submission" date="2019-03" db="EMBL/GenBank/DDBJ databases">
        <title>Genomic Encyclopedia of Archaeal and Bacterial Type Strains, Phase II (KMG-II): from individual species to whole genera.</title>
        <authorList>
            <person name="Goeker M."/>
        </authorList>
    </citation>
    <scope>NUCLEOTIDE SEQUENCE [LARGE SCALE GENOMIC DNA]</scope>
    <source>
        <strain evidence="14 15">DSM 28323</strain>
    </source>
</reference>
<dbReference type="Proteomes" id="UP000295741">
    <property type="component" value="Unassembled WGS sequence"/>
</dbReference>
<dbReference type="GO" id="GO:0046656">
    <property type="term" value="P:folic acid biosynthetic process"/>
    <property type="evidence" value="ECO:0007669"/>
    <property type="project" value="UniProtKB-KW"/>
</dbReference>
<dbReference type="UniPathway" id="UPA00077">
    <property type="reaction ID" value="UER00155"/>
</dbReference>
<dbReference type="Gene3D" id="3.30.70.560">
    <property type="entry name" value="7,8-Dihydro-6-hydroxymethylpterin-pyrophosphokinase HPPK"/>
    <property type="match status" value="1"/>
</dbReference>
<evidence type="ECO:0000256" key="12">
    <source>
        <dbReference type="ARBA" id="ARBA00033413"/>
    </source>
</evidence>
<dbReference type="GO" id="GO:0005524">
    <property type="term" value="F:ATP binding"/>
    <property type="evidence" value="ECO:0007669"/>
    <property type="project" value="UniProtKB-KW"/>
</dbReference>
<keyword evidence="7 14" id="KW-0418">Kinase</keyword>
<evidence type="ECO:0000256" key="6">
    <source>
        <dbReference type="ARBA" id="ARBA00022741"/>
    </source>
</evidence>
<comment type="pathway">
    <text evidence="1">Cofactor biosynthesis; tetrahydrofolate biosynthesis; 2-amino-4-hydroxy-6-hydroxymethyl-7,8-dihydropteridine diphosphate from 7,8-dihydroneopterin triphosphate: step 4/4.</text>
</comment>
<evidence type="ECO:0000256" key="5">
    <source>
        <dbReference type="ARBA" id="ARBA00022679"/>
    </source>
</evidence>
<comment type="caution">
    <text evidence="14">The sequence shown here is derived from an EMBL/GenBank/DDBJ whole genome shotgun (WGS) entry which is preliminary data.</text>
</comment>
<dbReference type="PROSITE" id="PS00794">
    <property type="entry name" value="HPPK"/>
    <property type="match status" value="1"/>
</dbReference>
<comment type="similarity">
    <text evidence="2">Belongs to the HPPK family.</text>
</comment>
<protein>
    <recommendedName>
        <fullName evidence="4">2-amino-4-hydroxy-6-hydroxymethyldihydropteridine pyrophosphokinase</fullName>
        <ecNumber evidence="3">2.7.6.3</ecNumber>
    </recommendedName>
    <alternativeName>
        <fullName evidence="11">6-hydroxymethyl-7,8-dihydropterin pyrophosphokinase</fullName>
    </alternativeName>
    <alternativeName>
        <fullName evidence="12">7,8-dihydro-6-hydroxymethylpterin-pyrophosphokinase</fullName>
    </alternativeName>
</protein>
<dbReference type="OrthoDB" id="9808041at2"/>
<evidence type="ECO:0000256" key="7">
    <source>
        <dbReference type="ARBA" id="ARBA00022777"/>
    </source>
</evidence>
<evidence type="ECO:0000256" key="9">
    <source>
        <dbReference type="ARBA" id="ARBA00022909"/>
    </source>
</evidence>
<evidence type="ECO:0000256" key="10">
    <source>
        <dbReference type="ARBA" id="ARBA00029409"/>
    </source>
</evidence>
<dbReference type="PANTHER" id="PTHR43071:SF1">
    <property type="entry name" value="2-AMINO-4-HYDROXY-6-HYDROXYMETHYLDIHYDROPTERIDINE PYROPHOSPHOKINASE"/>
    <property type="match status" value="1"/>
</dbReference>
<proteinExistence type="inferred from homology"/>
<dbReference type="RefSeq" id="WP_133475516.1">
    <property type="nucleotide sequence ID" value="NZ_SNWP01000013.1"/>
</dbReference>
<dbReference type="Pfam" id="PF01288">
    <property type="entry name" value="HPPK"/>
    <property type="match status" value="1"/>
</dbReference>
<keyword evidence="5" id="KW-0808">Transferase</keyword>
<dbReference type="EC" id="2.7.6.3" evidence="3"/>
<sequence length="159" mass="17916">MNTAYLLTGGNMGDRAFHLQQAEQYIQQYCGEIVCSSSIYETAAWGLTDQPSFYNQAIKLQTLLSPDQLMRKLLEIELEMGRIRIQKMGPRIIDLDILLIDDLIIETNLLSVPHPALPDRRFALMPLAEIAPQLIHPIEGKTISALLDACKDPLNVQKK</sequence>
<evidence type="ECO:0000256" key="11">
    <source>
        <dbReference type="ARBA" id="ARBA00029766"/>
    </source>
</evidence>
<dbReference type="NCBIfam" id="TIGR01498">
    <property type="entry name" value="folK"/>
    <property type="match status" value="1"/>
</dbReference>